<keyword evidence="4" id="KW-1185">Reference proteome</keyword>
<organism evidence="3 4">
    <name type="scientific">Nostocoides jenkinsii Ben 74</name>
    <dbReference type="NCBI Taxonomy" id="1193518"/>
    <lineage>
        <taxon>Bacteria</taxon>
        <taxon>Bacillati</taxon>
        <taxon>Actinomycetota</taxon>
        <taxon>Actinomycetes</taxon>
        <taxon>Micrococcales</taxon>
        <taxon>Intrasporangiaceae</taxon>
        <taxon>Nostocoides</taxon>
    </lineage>
</organism>
<feature type="compositionally biased region" description="Basic and acidic residues" evidence="1">
    <location>
        <begin position="523"/>
        <end position="534"/>
    </location>
</feature>
<feature type="region of interest" description="Disordered" evidence="1">
    <location>
        <begin position="341"/>
        <end position="360"/>
    </location>
</feature>
<evidence type="ECO:0000256" key="2">
    <source>
        <dbReference type="SAM" id="Phobius"/>
    </source>
</evidence>
<sequence>MTRRQRNTTPIAPHLSTDATPANPMTDEQRIARAVAVANSEIAGQLCAAAERRTGRPRLIPLAGVLGAYIFHATGEPHTMTTSGVCRSMKRLKPRQRAALGIPKTMQIKYKRMHSGWRAIMRLVASGVLVDHDHDLDVDADTGEVLPCPVGCPFEPIDLDQVATLLIQASLPPEFERPPAVAIDGTDVESFARAHEPHLDTEGRKVYSFDRDARWGHRTGTNRRPTEHFFGYEAHIATYAPKAGGSPVPQVAAGLALRPGVRDRTAACLNIVDAVPTFAEILLDRGYTLAKGTRLARPLRDRDITLTMDLHKTQRVVRPGPSAGMVWVDGTLYSSALPEPLRTLEPPEPGMTAGEKARRREAFDAREPYRFVAHGKRNTKRGTQRFRGPAVDGHPFKVRCNNTPASMRMPHTIPTTICVQGEPCGCGATVTVADRELERDRQHHPWQSTRWALSFNRRSLVEGIIGANRFQNLNVNRGFFRMTGLVATGMLLAVTLIGHNLVRLHAWHTVRGRPEPWQVHLGEPIDDRPLDKATRTRGRRKRNGD</sequence>
<name>A0A077M4U4_9MICO</name>
<evidence type="ECO:0008006" key="5">
    <source>
        <dbReference type="Google" id="ProtNLM"/>
    </source>
</evidence>
<feature type="region of interest" description="Disordered" evidence="1">
    <location>
        <begin position="1"/>
        <end position="25"/>
    </location>
</feature>
<evidence type="ECO:0000256" key="1">
    <source>
        <dbReference type="SAM" id="MobiDB-lite"/>
    </source>
</evidence>
<keyword evidence="2" id="KW-0472">Membrane</keyword>
<dbReference type="STRING" id="1193518.BN13_1080037"/>
<keyword evidence="2" id="KW-1133">Transmembrane helix</keyword>
<keyword evidence="2" id="KW-0812">Transmembrane</keyword>
<protein>
    <recommendedName>
        <fullName evidence="5">Transposase</fullName>
    </recommendedName>
</protein>
<dbReference type="RefSeq" id="WP_235434069.1">
    <property type="nucleotide sequence ID" value="NZ_HF571038.1"/>
</dbReference>
<reference evidence="3 4" key="1">
    <citation type="journal article" date="2013" name="ISME J.">
        <title>A metabolic model for members of the genus Tetrasphaera involved in enhanced biological phosphorus removal.</title>
        <authorList>
            <person name="Kristiansen R."/>
            <person name="Nguyen H.T.T."/>
            <person name="Saunders A.M."/>
            <person name="Nielsen J.L."/>
            <person name="Wimmer R."/>
            <person name="Le V.Q."/>
            <person name="McIlroy S.J."/>
            <person name="Petrovski S."/>
            <person name="Seviour R.J."/>
            <person name="Calteau A."/>
            <person name="Nielsen K.L."/>
            <person name="Nielsen P.H."/>
        </authorList>
    </citation>
    <scope>NUCLEOTIDE SEQUENCE [LARGE SCALE GENOMIC DNA]</scope>
    <source>
        <strain evidence="3 4">Ben 74</strain>
    </source>
</reference>
<feature type="transmembrane region" description="Helical" evidence="2">
    <location>
        <begin position="479"/>
        <end position="502"/>
    </location>
</feature>
<feature type="compositionally biased region" description="Basic residues" evidence="1">
    <location>
        <begin position="535"/>
        <end position="545"/>
    </location>
</feature>
<evidence type="ECO:0000313" key="3">
    <source>
        <dbReference type="EMBL" id="CCI51564.1"/>
    </source>
</evidence>
<dbReference type="Proteomes" id="UP000035720">
    <property type="component" value="Unassembled WGS sequence"/>
</dbReference>
<proteinExistence type="predicted"/>
<gene>
    <name evidence="3" type="ORF">BN13_1080037</name>
</gene>
<evidence type="ECO:0000313" key="4">
    <source>
        <dbReference type="Proteomes" id="UP000035720"/>
    </source>
</evidence>
<dbReference type="EMBL" id="CAJC01000011">
    <property type="protein sequence ID" value="CCI51564.1"/>
    <property type="molecule type" value="Genomic_DNA"/>
</dbReference>
<accession>A0A077M4U4</accession>
<comment type="caution">
    <text evidence="3">The sequence shown here is derived from an EMBL/GenBank/DDBJ whole genome shotgun (WGS) entry which is preliminary data.</text>
</comment>
<dbReference type="AlphaFoldDB" id="A0A077M4U4"/>
<feature type="region of interest" description="Disordered" evidence="1">
    <location>
        <begin position="521"/>
        <end position="545"/>
    </location>
</feature>